<dbReference type="Gene3D" id="3.10.105.10">
    <property type="entry name" value="Dipeptide-binding Protein, Domain 3"/>
    <property type="match status" value="1"/>
</dbReference>
<dbReference type="GO" id="GO:1904680">
    <property type="term" value="F:peptide transmembrane transporter activity"/>
    <property type="evidence" value="ECO:0007669"/>
    <property type="project" value="TreeGrafter"/>
</dbReference>
<evidence type="ECO:0000313" key="9">
    <source>
        <dbReference type="EMBL" id="OCS94466.1"/>
    </source>
</evidence>
<feature type="domain" description="Solute-binding protein family 5" evidence="8">
    <location>
        <begin position="93"/>
        <end position="475"/>
    </location>
</feature>
<dbReference type="Proteomes" id="UP000093482">
    <property type="component" value="Unassembled WGS sequence"/>
</dbReference>
<dbReference type="Gene3D" id="3.90.76.10">
    <property type="entry name" value="Dipeptide-binding Protein, Domain 1"/>
    <property type="match status" value="1"/>
</dbReference>
<dbReference type="PROSITE" id="PS51257">
    <property type="entry name" value="PROKAR_LIPOPROTEIN"/>
    <property type="match status" value="1"/>
</dbReference>
<dbReference type="Pfam" id="PF00496">
    <property type="entry name" value="SBP_bac_5"/>
    <property type="match status" value="1"/>
</dbReference>
<dbReference type="EMBL" id="MATO01000002">
    <property type="protein sequence ID" value="OCS94466.1"/>
    <property type="molecule type" value="Genomic_DNA"/>
</dbReference>
<dbReference type="InterPro" id="IPR000914">
    <property type="entry name" value="SBP_5_dom"/>
</dbReference>
<dbReference type="FunFam" id="3.90.76.10:FF:000001">
    <property type="entry name" value="Oligopeptide ABC transporter substrate-binding protein"/>
    <property type="match status" value="1"/>
</dbReference>
<keyword evidence="5" id="KW-0571">Peptide transport</keyword>
<protein>
    <submittedName>
        <fullName evidence="9">ABC transporter substrate-binding protein</fullName>
    </submittedName>
</protein>
<organism evidence="9 10">
    <name type="scientific">Caryophanon latum</name>
    <dbReference type="NCBI Taxonomy" id="33977"/>
    <lineage>
        <taxon>Bacteria</taxon>
        <taxon>Bacillati</taxon>
        <taxon>Bacillota</taxon>
        <taxon>Bacilli</taxon>
        <taxon>Bacillales</taxon>
        <taxon>Caryophanaceae</taxon>
        <taxon>Caryophanon</taxon>
    </lineage>
</organism>
<dbReference type="GO" id="GO:0043190">
    <property type="term" value="C:ATP-binding cassette (ABC) transporter complex"/>
    <property type="evidence" value="ECO:0007669"/>
    <property type="project" value="InterPro"/>
</dbReference>
<feature type="chain" id="PRO_5038829075" evidence="7">
    <location>
        <begin position="22"/>
        <end position="554"/>
    </location>
</feature>
<keyword evidence="10" id="KW-1185">Reference proteome</keyword>
<evidence type="ECO:0000256" key="4">
    <source>
        <dbReference type="ARBA" id="ARBA00022729"/>
    </source>
</evidence>
<dbReference type="PANTHER" id="PTHR30290">
    <property type="entry name" value="PERIPLASMIC BINDING COMPONENT OF ABC TRANSPORTER"/>
    <property type="match status" value="1"/>
</dbReference>
<evidence type="ECO:0000256" key="7">
    <source>
        <dbReference type="SAM" id="SignalP"/>
    </source>
</evidence>
<comment type="caution">
    <text evidence="9">The sequence shown here is derived from an EMBL/GenBank/DDBJ whole genome shotgun (WGS) entry which is preliminary data.</text>
</comment>
<feature type="signal peptide" evidence="7">
    <location>
        <begin position="1"/>
        <end position="21"/>
    </location>
</feature>
<dbReference type="SUPFAM" id="SSF53850">
    <property type="entry name" value="Periplasmic binding protein-like II"/>
    <property type="match status" value="1"/>
</dbReference>
<keyword evidence="5" id="KW-0653">Protein transport</keyword>
<accession>A0A1C0Z4Z0</accession>
<keyword evidence="3" id="KW-0813">Transport</keyword>
<comment type="similarity">
    <text evidence="2">Belongs to the bacterial solute-binding protein 5 family.</text>
</comment>
<evidence type="ECO:0000256" key="5">
    <source>
        <dbReference type="ARBA" id="ARBA00022856"/>
    </source>
</evidence>
<dbReference type="InterPro" id="IPR039424">
    <property type="entry name" value="SBP_5"/>
</dbReference>
<evidence type="ECO:0000313" key="10">
    <source>
        <dbReference type="Proteomes" id="UP000093482"/>
    </source>
</evidence>
<evidence type="ECO:0000256" key="2">
    <source>
        <dbReference type="ARBA" id="ARBA00005695"/>
    </source>
</evidence>
<feature type="compositionally biased region" description="Low complexity" evidence="6">
    <location>
        <begin position="33"/>
        <end position="47"/>
    </location>
</feature>
<dbReference type="AlphaFoldDB" id="A0A1C0Z4Z0"/>
<dbReference type="PANTHER" id="PTHR30290:SF79">
    <property type="entry name" value="DIPEPTIDE-BINDING PROTEIN DPPE"/>
    <property type="match status" value="1"/>
</dbReference>
<evidence type="ECO:0000256" key="3">
    <source>
        <dbReference type="ARBA" id="ARBA00022448"/>
    </source>
</evidence>
<dbReference type="CDD" id="cd08504">
    <property type="entry name" value="PBP2_OppA"/>
    <property type="match status" value="1"/>
</dbReference>
<proteinExistence type="inferred from homology"/>
<dbReference type="FunFam" id="3.10.105.10:FF:000001">
    <property type="entry name" value="Oligopeptide ABC transporter, oligopeptide-binding protein"/>
    <property type="match status" value="1"/>
</dbReference>
<sequence>MKKNNFLVLMMLLLLSVVLVACNFGGEEETTDDSGTTTDTDTTTDDSSGGDKELNLVVASEPPSLHPQLATDTTSSTIMSSTHEGLMTLKNGEPVPGVAESYKMSDDQLTYTFTLRDAKWSNGEPVTAEDFAYAWEFALNPANASEYATILYAIKGAEAYNLGTTTSFDEVGVKVIDSKTLEVTLESPTPYFLELTAFKTLYPIHKATAEANPKWYTEADTYVGNGAFVLSQWQHAGSLTLEKNPEYWDADNVKLTKVNIEMVESETTQMTKFESGEIDFLGTNYGKISLDAIERLQSEESLNIVDYSGIYWYKFNTTDDVMKNANIRKALTLAIDRAGLIKNVTKGEEEPALGMVPNGVEGFGDDAGFFKDADYEGAKAALDAGLKELGLSDPSELNLKLSFNTSDAHAVIAQYIQEGWNKNLGINVTLENAEWQVYLDKLSSLDYQIGRLGWIADYNDAYSFLEMYNSADNGNNDTGWSNEEYTNLLKQSTTETDPAARLDLLKKAEEIIIAEFPVAPIYYYTNLYVVKDYVTGMEPDNLGNINLKDVDVTK</sequence>
<comment type="subcellular location">
    <subcellularLocation>
        <location evidence="1">Cell envelope</location>
    </subcellularLocation>
</comment>
<gene>
    <name evidence="9" type="ORF">A6K76_03895</name>
</gene>
<dbReference type="GO" id="GO:0015833">
    <property type="term" value="P:peptide transport"/>
    <property type="evidence" value="ECO:0007669"/>
    <property type="project" value="UniProtKB-KW"/>
</dbReference>
<keyword evidence="4 7" id="KW-0732">Signal</keyword>
<feature type="region of interest" description="Disordered" evidence="6">
    <location>
        <begin position="27"/>
        <end position="53"/>
    </location>
</feature>
<dbReference type="Gene3D" id="3.40.190.10">
    <property type="entry name" value="Periplasmic binding protein-like II"/>
    <property type="match status" value="1"/>
</dbReference>
<evidence type="ECO:0000259" key="8">
    <source>
        <dbReference type="Pfam" id="PF00496"/>
    </source>
</evidence>
<evidence type="ECO:0000256" key="6">
    <source>
        <dbReference type="SAM" id="MobiDB-lite"/>
    </source>
</evidence>
<dbReference type="GO" id="GO:0030288">
    <property type="term" value="C:outer membrane-bounded periplasmic space"/>
    <property type="evidence" value="ECO:0007669"/>
    <property type="project" value="UniProtKB-ARBA"/>
</dbReference>
<name>A0A1C0Z4Z0_9BACL</name>
<dbReference type="OrthoDB" id="9801912at2"/>
<dbReference type="PIRSF" id="PIRSF002741">
    <property type="entry name" value="MppA"/>
    <property type="match status" value="1"/>
</dbReference>
<dbReference type="InterPro" id="IPR030678">
    <property type="entry name" value="Peptide/Ni-bd"/>
</dbReference>
<reference evidence="9 10" key="1">
    <citation type="submission" date="2016-07" db="EMBL/GenBank/DDBJ databases">
        <title>Caryophanon latum genome sequencing.</title>
        <authorList>
            <person name="Verma A."/>
            <person name="Pal Y."/>
            <person name="Krishnamurthi S."/>
        </authorList>
    </citation>
    <scope>NUCLEOTIDE SEQUENCE [LARGE SCALE GENOMIC DNA]</scope>
    <source>
        <strain evidence="9 10">DSM 14151</strain>
    </source>
</reference>
<evidence type="ECO:0000256" key="1">
    <source>
        <dbReference type="ARBA" id="ARBA00004196"/>
    </source>
</evidence>
<dbReference type="RefSeq" id="WP_066461216.1">
    <property type="nucleotide sequence ID" value="NZ_MATO01000002.1"/>
</dbReference>